<dbReference type="AlphaFoldDB" id="A0A674MJS1"/>
<dbReference type="Ensembl" id="ENSTRUT00000088846.1">
    <property type="protein sequence ID" value="ENSTRUP00000061363.1"/>
    <property type="gene ID" value="ENSTRUG00000026295.1"/>
</dbReference>
<reference evidence="1" key="3">
    <citation type="submission" date="2025-09" db="UniProtKB">
        <authorList>
            <consortium name="Ensembl"/>
        </authorList>
    </citation>
    <scope>IDENTIFICATION</scope>
</reference>
<accession>A0A674MJS1</accession>
<dbReference type="InParanoid" id="A0A674MJS1"/>
<evidence type="ECO:0000313" key="2">
    <source>
        <dbReference type="Proteomes" id="UP000005226"/>
    </source>
</evidence>
<dbReference type="Proteomes" id="UP000005226">
    <property type="component" value="Chromosome 11"/>
</dbReference>
<sequence length="137" mass="15885">IIMLVSLLHHPSPPFSIVSLSFPLPSLSIPEVPYCKKDINLHTLDTRCRERSRGGRLETVWMLYLLFWKNRLISVGKKYIPLILKRVPSCRHGNQQLPLADFCHKCQKFAICNFLNYLNSAPKTRAVCSFCRDKWAQ</sequence>
<organism evidence="1 2">
    <name type="scientific">Takifugu rubripes</name>
    <name type="common">Japanese pufferfish</name>
    <name type="synonym">Fugu rubripes</name>
    <dbReference type="NCBI Taxonomy" id="31033"/>
    <lineage>
        <taxon>Eukaryota</taxon>
        <taxon>Metazoa</taxon>
        <taxon>Chordata</taxon>
        <taxon>Craniata</taxon>
        <taxon>Vertebrata</taxon>
        <taxon>Euteleostomi</taxon>
        <taxon>Actinopterygii</taxon>
        <taxon>Neopterygii</taxon>
        <taxon>Teleostei</taxon>
        <taxon>Neoteleostei</taxon>
        <taxon>Acanthomorphata</taxon>
        <taxon>Eupercaria</taxon>
        <taxon>Tetraodontiformes</taxon>
        <taxon>Tetradontoidea</taxon>
        <taxon>Tetraodontidae</taxon>
        <taxon>Takifugu</taxon>
    </lineage>
</organism>
<reference evidence="1" key="2">
    <citation type="submission" date="2025-08" db="UniProtKB">
        <authorList>
            <consortium name="Ensembl"/>
        </authorList>
    </citation>
    <scope>IDENTIFICATION</scope>
</reference>
<protein>
    <submittedName>
        <fullName evidence="1">Uncharacterized protein</fullName>
    </submittedName>
</protein>
<evidence type="ECO:0000313" key="1">
    <source>
        <dbReference type="Ensembl" id="ENSTRUP00000061363.1"/>
    </source>
</evidence>
<reference evidence="1 2" key="1">
    <citation type="journal article" date="2011" name="Genome Biol. Evol.">
        <title>Integration of the genetic map and genome assembly of fugu facilitates insights into distinct features of genome evolution in teleosts and mammals.</title>
        <authorList>
            <person name="Kai W."/>
            <person name="Kikuchi K."/>
            <person name="Tohari S."/>
            <person name="Chew A.K."/>
            <person name="Tay A."/>
            <person name="Fujiwara A."/>
            <person name="Hosoya S."/>
            <person name="Suetake H."/>
            <person name="Naruse K."/>
            <person name="Brenner S."/>
            <person name="Suzuki Y."/>
            <person name="Venkatesh B."/>
        </authorList>
    </citation>
    <scope>NUCLEOTIDE SEQUENCE [LARGE SCALE GENOMIC DNA]</scope>
</reference>
<proteinExistence type="predicted"/>
<keyword evidence="2" id="KW-1185">Reference proteome</keyword>
<name>A0A674MJS1_TAKRU</name>